<organism evidence="2 3">
    <name type="scientific">Brevundimonas kwangchunensis</name>
    <dbReference type="NCBI Taxonomy" id="322163"/>
    <lineage>
        <taxon>Bacteria</taxon>
        <taxon>Pseudomonadati</taxon>
        <taxon>Pseudomonadota</taxon>
        <taxon>Alphaproteobacteria</taxon>
        <taxon>Caulobacterales</taxon>
        <taxon>Caulobacteraceae</taxon>
        <taxon>Brevundimonas</taxon>
    </lineage>
</organism>
<dbReference type="RefSeq" id="WP_343790917.1">
    <property type="nucleotide sequence ID" value="NZ_BAAAGA010000001.1"/>
</dbReference>
<dbReference type="EMBL" id="BAAAGA010000001">
    <property type="protein sequence ID" value="GAA0615808.1"/>
    <property type="molecule type" value="Genomic_DNA"/>
</dbReference>
<evidence type="ECO:0000313" key="2">
    <source>
        <dbReference type="EMBL" id="GAA0615808.1"/>
    </source>
</evidence>
<feature type="chain" id="PRO_5045507854" evidence="1">
    <location>
        <begin position="20"/>
        <end position="157"/>
    </location>
</feature>
<keyword evidence="1" id="KW-0732">Signal</keyword>
<evidence type="ECO:0000256" key="1">
    <source>
        <dbReference type="SAM" id="SignalP"/>
    </source>
</evidence>
<reference evidence="2 3" key="1">
    <citation type="journal article" date="2019" name="Int. J. Syst. Evol. Microbiol.">
        <title>The Global Catalogue of Microorganisms (GCM) 10K type strain sequencing project: providing services to taxonomists for standard genome sequencing and annotation.</title>
        <authorList>
            <consortium name="The Broad Institute Genomics Platform"/>
            <consortium name="The Broad Institute Genome Sequencing Center for Infectious Disease"/>
            <person name="Wu L."/>
            <person name="Ma J."/>
        </authorList>
    </citation>
    <scope>NUCLEOTIDE SEQUENCE [LARGE SCALE GENOMIC DNA]</scope>
    <source>
        <strain evidence="2 3">JCM 12928</strain>
    </source>
</reference>
<evidence type="ECO:0000313" key="3">
    <source>
        <dbReference type="Proteomes" id="UP001501352"/>
    </source>
</evidence>
<name>A0ABN1GPJ3_9CAUL</name>
<dbReference type="Proteomes" id="UP001501352">
    <property type="component" value="Unassembled WGS sequence"/>
</dbReference>
<accession>A0ABN1GPJ3</accession>
<protein>
    <submittedName>
        <fullName evidence="2">Uncharacterized protein</fullName>
    </submittedName>
</protein>
<keyword evidence="3" id="KW-1185">Reference proteome</keyword>
<gene>
    <name evidence="2" type="ORF">GCM10009422_08640</name>
</gene>
<sequence>MKFVILAAIAALPASAAMAQDAAPAAPTPPPGVTAEQLVLPGATLSPDCGNLYGLAGRAFCVSAPLASIGGLAESYISALQGQGWIPAGGDDNRVVFVRRREAGGCDGLQMQAFYDTSRPSGPESTGYLGFGPIPGDVCAAQAPTPQPANPAGPPAQ</sequence>
<feature type="signal peptide" evidence="1">
    <location>
        <begin position="1"/>
        <end position="19"/>
    </location>
</feature>
<comment type="caution">
    <text evidence="2">The sequence shown here is derived from an EMBL/GenBank/DDBJ whole genome shotgun (WGS) entry which is preliminary data.</text>
</comment>
<proteinExistence type="predicted"/>